<dbReference type="SUPFAM" id="SSF51182">
    <property type="entry name" value="RmlC-like cupins"/>
    <property type="match status" value="1"/>
</dbReference>
<dbReference type="Gene3D" id="2.60.120.10">
    <property type="entry name" value="Jelly Rolls"/>
    <property type="match status" value="1"/>
</dbReference>
<comment type="caution">
    <text evidence="2">The sequence shown here is derived from an EMBL/GenBank/DDBJ whole genome shotgun (WGS) entry which is preliminary data.</text>
</comment>
<protein>
    <submittedName>
        <fullName evidence="2">Cupin domain-containing protein</fullName>
    </submittedName>
</protein>
<dbReference type="Proteomes" id="UP000248806">
    <property type="component" value="Unassembled WGS sequence"/>
</dbReference>
<evidence type="ECO:0000259" key="1">
    <source>
        <dbReference type="Pfam" id="PF07883"/>
    </source>
</evidence>
<reference evidence="2 3" key="1">
    <citation type="submission" date="2018-06" db="EMBL/GenBank/DDBJ databases">
        <title>Genomic Encyclopedia of Archaeal and Bacterial Type Strains, Phase II (KMG-II): from individual species to whole genera.</title>
        <authorList>
            <person name="Goeker M."/>
        </authorList>
    </citation>
    <scope>NUCLEOTIDE SEQUENCE [LARGE SCALE GENOMIC DNA]</scope>
    <source>
        <strain evidence="2 3">ATCC BAA-1881</strain>
    </source>
</reference>
<keyword evidence="3" id="KW-1185">Reference proteome</keyword>
<dbReference type="InterPro" id="IPR013096">
    <property type="entry name" value="Cupin_2"/>
</dbReference>
<dbReference type="EMBL" id="QKUF01000011">
    <property type="protein sequence ID" value="PZW27961.1"/>
    <property type="molecule type" value="Genomic_DNA"/>
</dbReference>
<proteinExistence type="predicted"/>
<gene>
    <name evidence="2" type="ORF">EI42_03339</name>
</gene>
<dbReference type="AlphaFoldDB" id="A0A326U6F2"/>
<dbReference type="Pfam" id="PF07883">
    <property type="entry name" value="Cupin_2"/>
    <property type="match status" value="1"/>
</dbReference>
<organism evidence="2 3">
    <name type="scientific">Thermosporothrix hazakensis</name>
    <dbReference type="NCBI Taxonomy" id="644383"/>
    <lineage>
        <taxon>Bacteria</taxon>
        <taxon>Bacillati</taxon>
        <taxon>Chloroflexota</taxon>
        <taxon>Ktedonobacteria</taxon>
        <taxon>Ktedonobacterales</taxon>
        <taxon>Thermosporotrichaceae</taxon>
        <taxon>Thermosporothrix</taxon>
    </lineage>
</organism>
<evidence type="ECO:0000313" key="2">
    <source>
        <dbReference type="EMBL" id="PZW27961.1"/>
    </source>
</evidence>
<evidence type="ECO:0000313" key="3">
    <source>
        <dbReference type="Proteomes" id="UP000248806"/>
    </source>
</evidence>
<dbReference type="InterPro" id="IPR014710">
    <property type="entry name" value="RmlC-like_jellyroll"/>
</dbReference>
<name>A0A326U6F2_THEHA</name>
<sequence>MHPYAETFIVQKGQVTFYLEYQAIEVEGGTILVVPPNTPHRFINSGDEPLQQISIHPVSEMITHWLEEPNQPTNA</sequence>
<dbReference type="InterPro" id="IPR011051">
    <property type="entry name" value="RmlC_Cupin_sf"/>
</dbReference>
<feature type="domain" description="Cupin type-2" evidence="1">
    <location>
        <begin position="2"/>
        <end position="55"/>
    </location>
</feature>
<accession>A0A326U6F2</accession>